<evidence type="ECO:0000259" key="3">
    <source>
        <dbReference type="PROSITE" id="PS50206"/>
    </source>
</evidence>
<evidence type="ECO:0000256" key="2">
    <source>
        <dbReference type="ARBA" id="ARBA00022737"/>
    </source>
</evidence>
<dbReference type="InterPro" id="IPR036873">
    <property type="entry name" value="Rhodanese-like_dom_sf"/>
</dbReference>
<proteinExistence type="predicted"/>
<accession>A0A972VX76</accession>
<evidence type="ECO:0000256" key="1">
    <source>
        <dbReference type="ARBA" id="ARBA00022679"/>
    </source>
</evidence>
<keyword evidence="2" id="KW-0677">Repeat</keyword>
<dbReference type="Proteomes" id="UP000754644">
    <property type="component" value="Unassembled WGS sequence"/>
</dbReference>
<dbReference type="InterPro" id="IPR045078">
    <property type="entry name" value="TST/MPST-like"/>
</dbReference>
<dbReference type="PANTHER" id="PTHR11364">
    <property type="entry name" value="THIOSULFATE SULFERTANSFERASE"/>
    <property type="match status" value="1"/>
</dbReference>
<keyword evidence="1" id="KW-0808">Transferase</keyword>
<dbReference type="EMBL" id="JABMOJ010000430">
    <property type="protein sequence ID" value="NQV65943.1"/>
    <property type="molecule type" value="Genomic_DNA"/>
</dbReference>
<dbReference type="Pfam" id="PF00581">
    <property type="entry name" value="Rhodanese"/>
    <property type="match status" value="2"/>
</dbReference>
<sequence length="272" mass="29512">MDVATLAAIQTESTLRLFDCRSSLLDPAAGLLAYTAGHIDGAQYVDLNRDLSAKVIAGQTGRHPLPDRETFATQVRRWGIAEDSLVVAYDADSGAYAARLWWMLRWLGHPNVVVLDGGYQAWLDAGLAPSTRLIKRSESKFIVRPAITRQVSADALQPTTELLLDARDRPRFEGKTEPIDAIAGHIPGAICAPFSENLNGATGKFHTATDLRQRFSTLGVETNRSAICYCGSGVTAAHNILALVHAGYSEPALYPGSWSEWITNPDRPIASL</sequence>
<reference evidence="4" key="1">
    <citation type="submission" date="2020-05" db="EMBL/GenBank/DDBJ databases">
        <title>Sulfur intermediates as new biogeochemical hubs in an aquatic model microbial ecosystem.</title>
        <authorList>
            <person name="Vigneron A."/>
        </authorList>
    </citation>
    <scope>NUCLEOTIDE SEQUENCE</scope>
    <source>
        <strain evidence="4">Bin.250</strain>
    </source>
</reference>
<feature type="domain" description="Rhodanese" evidence="3">
    <location>
        <begin position="162"/>
        <end position="270"/>
    </location>
</feature>
<dbReference type="SMART" id="SM00450">
    <property type="entry name" value="RHOD"/>
    <property type="match status" value="2"/>
</dbReference>
<dbReference type="Gene3D" id="3.40.250.10">
    <property type="entry name" value="Rhodanese-like domain"/>
    <property type="match status" value="2"/>
</dbReference>
<protein>
    <submittedName>
        <fullName evidence="4">Sulfurtransferase</fullName>
    </submittedName>
</protein>
<evidence type="ECO:0000313" key="4">
    <source>
        <dbReference type="EMBL" id="NQV65943.1"/>
    </source>
</evidence>
<dbReference type="GO" id="GO:0004792">
    <property type="term" value="F:thiosulfate-cyanide sulfurtransferase activity"/>
    <property type="evidence" value="ECO:0007669"/>
    <property type="project" value="TreeGrafter"/>
</dbReference>
<comment type="caution">
    <text evidence="4">The sequence shown here is derived from an EMBL/GenBank/DDBJ whole genome shotgun (WGS) entry which is preliminary data.</text>
</comment>
<name>A0A972VX76_9GAMM</name>
<gene>
    <name evidence="4" type="ORF">HQ497_11330</name>
</gene>
<dbReference type="CDD" id="cd01449">
    <property type="entry name" value="TST_Repeat_2"/>
    <property type="match status" value="1"/>
</dbReference>
<dbReference type="AlphaFoldDB" id="A0A972VX76"/>
<evidence type="ECO:0000313" key="5">
    <source>
        <dbReference type="Proteomes" id="UP000754644"/>
    </source>
</evidence>
<feature type="domain" description="Rhodanese" evidence="3">
    <location>
        <begin position="11"/>
        <end position="131"/>
    </location>
</feature>
<dbReference type="CDD" id="cd01448">
    <property type="entry name" value="TST_Repeat_1"/>
    <property type="match status" value="1"/>
</dbReference>
<organism evidence="4 5">
    <name type="scientific">SAR86 cluster bacterium</name>
    <dbReference type="NCBI Taxonomy" id="2030880"/>
    <lineage>
        <taxon>Bacteria</taxon>
        <taxon>Pseudomonadati</taxon>
        <taxon>Pseudomonadota</taxon>
        <taxon>Gammaproteobacteria</taxon>
        <taxon>SAR86 cluster</taxon>
    </lineage>
</organism>
<dbReference type="PANTHER" id="PTHR11364:SF27">
    <property type="entry name" value="SULFURTRANSFERASE"/>
    <property type="match status" value="1"/>
</dbReference>
<dbReference type="PROSITE" id="PS50206">
    <property type="entry name" value="RHODANESE_3"/>
    <property type="match status" value="2"/>
</dbReference>
<dbReference type="SUPFAM" id="SSF52821">
    <property type="entry name" value="Rhodanese/Cell cycle control phosphatase"/>
    <property type="match status" value="2"/>
</dbReference>
<dbReference type="InterPro" id="IPR001763">
    <property type="entry name" value="Rhodanese-like_dom"/>
</dbReference>